<dbReference type="PROSITE" id="PS50191">
    <property type="entry name" value="CRAL_TRIO"/>
    <property type="match status" value="1"/>
</dbReference>
<evidence type="ECO:0000313" key="4">
    <source>
        <dbReference type="RefSeq" id="XP_022107386.1"/>
    </source>
</evidence>
<dbReference type="OrthoDB" id="1434354at2759"/>
<dbReference type="InterPro" id="IPR001251">
    <property type="entry name" value="CRAL-TRIO_dom"/>
</dbReference>
<evidence type="ECO:0000259" key="1">
    <source>
        <dbReference type="PROSITE" id="PS50191"/>
    </source>
</evidence>
<dbReference type="RefSeq" id="XP_022107388.1">
    <property type="nucleotide sequence ID" value="XM_022251696.1"/>
</dbReference>
<dbReference type="AlphaFoldDB" id="A0A8B7ZP73"/>
<dbReference type="InterPro" id="IPR036273">
    <property type="entry name" value="CRAL/TRIO_N_dom_sf"/>
</dbReference>
<evidence type="ECO:0000313" key="5">
    <source>
        <dbReference type="RefSeq" id="XP_022107387.1"/>
    </source>
</evidence>
<protein>
    <submittedName>
        <fullName evidence="4 5">SEC14-like protein 2</fullName>
    </submittedName>
</protein>
<feature type="domain" description="CRAL-TRIO" evidence="1">
    <location>
        <begin position="75"/>
        <end position="248"/>
    </location>
</feature>
<dbReference type="SUPFAM" id="SSF46938">
    <property type="entry name" value="CRAL/TRIO N-terminal domain"/>
    <property type="match status" value="1"/>
</dbReference>
<keyword evidence="3" id="KW-1185">Reference proteome</keyword>
<dbReference type="KEGG" id="aplc:110988320"/>
<dbReference type="SUPFAM" id="SSF101576">
    <property type="entry name" value="Supernatant protein factor (SPF), C-terminal domain"/>
    <property type="match status" value="1"/>
</dbReference>
<sequence length="395" mass="45135">MSGRVGDLSPKQAEKLKLFRERISDILTAEHDDHNLLRWLRARSFDLDKAEKMLRNHISFCKEWNIEYIVAEWKAPEVLEKHMIGGLFGEDKEGRPIYYEAYGSVDCKGIIYSSTKDDFVRYKLRICEAIYQRFEEQTKKHGRRIDNLTMILDLDQVGLSHLWMPFLNVYFDVLSKFEANYPETLYQCFVINAPSMVSVGYNLFKPFLSSDTRTKVKFFGGNYRSKLLEVISPDQLPKHYGGTMVDNGDPKCSDKIKYGGKVPKSYYLKELQLASSIHLKKETVASGAKLQIPLEVTVPSSALRWEFHTDKDDIAFGVYRKETTSDGSTRLVEILPSTRFTSHLVPESGLVECAQVGTYVAVFDNSFSWVKSKKVFYAVDIIPPDSTDAASSSKE</sequence>
<dbReference type="OMA" id="WAFSTVW"/>
<dbReference type="Gene3D" id="3.40.525.10">
    <property type="entry name" value="CRAL-TRIO lipid binding domain"/>
    <property type="match status" value="1"/>
</dbReference>
<dbReference type="InterPro" id="IPR011074">
    <property type="entry name" value="CRAL/TRIO_N_dom"/>
</dbReference>
<dbReference type="RefSeq" id="XP_022107386.1">
    <property type="nucleotide sequence ID" value="XM_022251694.1"/>
</dbReference>
<dbReference type="SMART" id="SM01100">
    <property type="entry name" value="CRAL_TRIO_N"/>
    <property type="match status" value="1"/>
</dbReference>
<dbReference type="InterPro" id="IPR036598">
    <property type="entry name" value="GOLD_dom_sf"/>
</dbReference>
<name>A0A8B7ZP73_ACAPL</name>
<feature type="domain" description="GOLD" evidence="2">
    <location>
        <begin position="264"/>
        <end position="381"/>
    </location>
</feature>
<reference evidence="4 5" key="1">
    <citation type="submission" date="2025-04" db="UniProtKB">
        <authorList>
            <consortium name="RefSeq"/>
        </authorList>
    </citation>
    <scope>IDENTIFICATION</scope>
</reference>
<dbReference type="PANTHER" id="PTHR23324:SF83">
    <property type="entry name" value="SEC14-LIKE PROTEIN 2"/>
    <property type="match status" value="1"/>
</dbReference>
<dbReference type="SMART" id="SM00516">
    <property type="entry name" value="SEC14"/>
    <property type="match status" value="1"/>
</dbReference>
<dbReference type="GO" id="GO:0005737">
    <property type="term" value="C:cytoplasm"/>
    <property type="evidence" value="ECO:0007669"/>
    <property type="project" value="TreeGrafter"/>
</dbReference>
<dbReference type="PROSITE" id="PS50866">
    <property type="entry name" value="GOLD"/>
    <property type="match status" value="1"/>
</dbReference>
<dbReference type="InterPro" id="IPR036865">
    <property type="entry name" value="CRAL-TRIO_dom_sf"/>
</dbReference>
<evidence type="ECO:0000259" key="2">
    <source>
        <dbReference type="PROSITE" id="PS50866"/>
    </source>
</evidence>
<dbReference type="InterPro" id="IPR009038">
    <property type="entry name" value="GOLD_dom"/>
</dbReference>
<dbReference type="Gene3D" id="2.60.120.680">
    <property type="entry name" value="GOLD domain"/>
    <property type="match status" value="1"/>
</dbReference>
<dbReference type="RefSeq" id="XP_022107387.1">
    <property type="nucleotide sequence ID" value="XM_022251695.1"/>
</dbReference>
<dbReference type="PRINTS" id="PR00180">
    <property type="entry name" value="CRETINALDHBP"/>
</dbReference>
<dbReference type="SUPFAM" id="SSF52087">
    <property type="entry name" value="CRAL/TRIO domain"/>
    <property type="match status" value="1"/>
</dbReference>
<dbReference type="PANTHER" id="PTHR23324">
    <property type="entry name" value="SEC14 RELATED PROTEIN"/>
    <property type="match status" value="1"/>
</dbReference>
<dbReference type="Proteomes" id="UP000694845">
    <property type="component" value="Unplaced"/>
</dbReference>
<dbReference type="Pfam" id="PF00650">
    <property type="entry name" value="CRAL_TRIO"/>
    <property type="match status" value="1"/>
</dbReference>
<dbReference type="CDD" id="cd00170">
    <property type="entry name" value="SEC14"/>
    <property type="match status" value="1"/>
</dbReference>
<evidence type="ECO:0000313" key="3">
    <source>
        <dbReference type="Proteomes" id="UP000694845"/>
    </source>
</evidence>
<gene>
    <name evidence="4 5 6" type="primary">LOC110988320</name>
</gene>
<proteinExistence type="predicted"/>
<organism evidence="3 6">
    <name type="scientific">Acanthaster planci</name>
    <name type="common">Crown-of-thorns starfish</name>
    <dbReference type="NCBI Taxonomy" id="133434"/>
    <lineage>
        <taxon>Eukaryota</taxon>
        <taxon>Metazoa</taxon>
        <taxon>Echinodermata</taxon>
        <taxon>Eleutherozoa</taxon>
        <taxon>Asterozoa</taxon>
        <taxon>Asteroidea</taxon>
        <taxon>Valvatacea</taxon>
        <taxon>Valvatida</taxon>
        <taxon>Acanthasteridae</taxon>
        <taxon>Acanthaster</taxon>
    </lineage>
</organism>
<evidence type="ECO:0000313" key="6">
    <source>
        <dbReference type="RefSeq" id="XP_022107388.1"/>
    </source>
</evidence>
<dbReference type="GeneID" id="110988320"/>
<dbReference type="Pfam" id="PF03765">
    <property type="entry name" value="CRAL_TRIO_N"/>
    <property type="match status" value="1"/>
</dbReference>
<dbReference type="InterPro" id="IPR051064">
    <property type="entry name" value="SEC14/CRAL-TRIO_domain"/>
</dbReference>
<accession>A0A8B7ZP73</accession>